<name>A0A9X1ND56_9ACTN</name>
<evidence type="ECO:0000259" key="1">
    <source>
        <dbReference type="Pfam" id="PF01593"/>
    </source>
</evidence>
<feature type="domain" description="Amine oxidase" evidence="1">
    <location>
        <begin position="109"/>
        <end position="503"/>
    </location>
</feature>
<evidence type="ECO:0000313" key="3">
    <source>
        <dbReference type="Proteomes" id="UP001138997"/>
    </source>
</evidence>
<dbReference type="PRINTS" id="PR00419">
    <property type="entry name" value="ADXRDTASE"/>
</dbReference>
<dbReference type="PANTHER" id="PTHR42841">
    <property type="entry name" value="AMINE OXIDASE"/>
    <property type="match status" value="1"/>
</dbReference>
<dbReference type="InterPro" id="IPR036188">
    <property type="entry name" value="FAD/NAD-bd_sf"/>
</dbReference>
<keyword evidence="3" id="KW-1185">Reference proteome</keyword>
<dbReference type="Proteomes" id="UP001138997">
    <property type="component" value="Unassembled WGS sequence"/>
</dbReference>
<sequence>MGAETQQFVQPETGYVRWRRGRPVELREIHAHTVPRTTDSPFWLSTGWVIHRSALSLLPEPPNLTCFELQAQQRSSAPEAVVTEQSRPSSAAPRELPSAADVVVVGAGLAGLACARQLARRGIDVVVLEAADEPGGRVRSDVVGGFVCDRGFQLLNPAYPEVRRVLDVGALRLQSFPAAVVVAGADGRQTLADPRRSPGLLPATAAALLREASGSWREQAAFVRWALRAARERPRNILAKADLPWGEALAQQGVEGELRQRVVTPFLAGVLGEEDGASSHQFVQFLVRSFVRGTPSVPWRGMRALPEQLAAQVPGIHCGVRVESTGPGLVRSDAGEIQARAVVVATDPKTATRLLDLPPVESRGLTTYWHVSPEPPTRSGALHVDGDRRGPVINTLVISNRARSYSPDERALIATTVLGGDPDLATERAVLAQLALIYDQPTHWWELIRRDAIPQALTAMPVPLEIRRPVSLGEGMFVAGDHRDTASIQGALVSGRRTAEAVLAELGLPAVPREPLPAR</sequence>
<protein>
    <submittedName>
        <fullName evidence="2">NAD(P)/FAD-dependent oxidoreductase</fullName>
    </submittedName>
</protein>
<dbReference type="GO" id="GO:0016491">
    <property type="term" value="F:oxidoreductase activity"/>
    <property type="evidence" value="ECO:0007669"/>
    <property type="project" value="InterPro"/>
</dbReference>
<dbReference type="Pfam" id="PF01593">
    <property type="entry name" value="Amino_oxidase"/>
    <property type="match status" value="1"/>
</dbReference>
<dbReference type="SUPFAM" id="SSF51905">
    <property type="entry name" value="FAD/NAD(P)-binding domain"/>
    <property type="match status" value="1"/>
</dbReference>
<organism evidence="2 3">
    <name type="scientific">Kineosporia babensis</name>
    <dbReference type="NCBI Taxonomy" id="499548"/>
    <lineage>
        <taxon>Bacteria</taxon>
        <taxon>Bacillati</taxon>
        <taxon>Actinomycetota</taxon>
        <taxon>Actinomycetes</taxon>
        <taxon>Kineosporiales</taxon>
        <taxon>Kineosporiaceae</taxon>
        <taxon>Kineosporia</taxon>
    </lineage>
</organism>
<gene>
    <name evidence="2" type="ORF">LR394_11765</name>
</gene>
<dbReference type="EMBL" id="JAJOMB010000005">
    <property type="protein sequence ID" value="MCD5311581.1"/>
    <property type="molecule type" value="Genomic_DNA"/>
</dbReference>
<dbReference type="AlphaFoldDB" id="A0A9X1ND56"/>
<dbReference type="Gene3D" id="3.50.50.60">
    <property type="entry name" value="FAD/NAD(P)-binding domain"/>
    <property type="match status" value="1"/>
</dbReference>
<proteinExistence type="predicted"/>
<reference evidence="2" key="1">
    <citation type="submission" date="2021-11" db="EMBL/GenBank/DDBJ databases">
        <title>Streptomyces corallinus and Kineosporia corallina sp. nov., two new coral-derived marine actinobacteria.</title>
        <authorList>
            <person name="Buangrab K."/>
            <person name="Sutthacheep M."/>
            <person name="Yeemin T."/>
            <person name="Harunari E."/>
            <person name="Igarashi Y."/>
            <person name="Sripreechasak P."/>
            <person name="Kanchanasin P."/>
            <person name="Tanasupawat S."/>
            <person name="Phongsopitanun W."/>
        </authorList>
    </citation>
    <scope>NUCLEOTIDE SEQUENCE</scope>
    <source>
        <strain evidence="2">JCM 31032</strain>
    </source>
</reference>
<evidence type="ECO:0000313" key="2">
    <source>
        <dbReference type="EMBL" id="MCD5311581.1"/>
    </source>
</evidence>
<accession>A0A9X1ND56</accession>
<comment type="caution">
    <text evidence="2">The sequence shown here is derived from an EMBL/GenBank/DDBJ whole genome shotgun (WGS) entry which is preliminary data.</text>
</comment>
<dbReference type="InterPro" id="IPR002937">
    <property type="entry name" value="Amino_oxidase"/>
</dbReference>